<evidence type="ECO:0000313" key="4">
    <source>
        <dbReference type="Proteomes" id="UP000250266"/>
    </source>
</evidence>
<accession>A0A8E2JF15</accession>
<evidence type="ECO:0000313" key="3">
    <source>
        <dbReference type="EMBL" id="OCK79982.1"/>
    </source>
</evidence>
<keyword evidence="1" id="KW-0175">Coiled coil</keyword>
<keyword evidence="4" id="KW-1185">Reference proteome</keyword>
<evidence type="ECO:0000256" key="1">
    <source>
        <dbReference type="SAM" id="Coils"/>
    </source>
</evidence>
<protein>
    <submittedName>
        <fullName evidence="3">Uncharacterized protein</fullName>
    </submittedName>
</protein>
<name>A0A8E2JF15_9PEZI</name>
<sequence length="346" mass="37875">MGQRKPFNELRPINQRRRLSLIAQIEANKVNLAELTSESILPRRSTSNGTSSDEPESDPQEWSAGLLQSLVMVSATIPTIAIAKTCLLEAVEARREREGKAARNSYLLPDDCVKAIEIYGRHCDQTISLVHGNMESTPRPMSEPECLKSIHPIESKSMNTRKLNKAQGLQIHASAEGTKHIAVHPTADASIDVSLQETNLQPPENPFITCLAPTPSPRPTVDNTLREANPQTPTTPKAASAPSITPNPVSGEKIAQRQDASSVPLKRKFKDESASVPAIKSVHSLSKRVKYTRTQQNNARADTQSDETLLRLQLKAALADAEALKAEARAAKIKIKLAQMAHSRMM</sequence>
<feature type="region of interest" description="Disordered" evidence="2">
    <location>
        <begin position="216"/>
        <end position="268"/>
    </location>
</feature>
<dbReference type="Proteomes" id="UP000250266">
    <property type="component" value="Unassembled WGS sequence"/>
</dbReference>
<gene>
    <name evidence="3" type="ORF">K432DRAFT_393427</name>
</gene>
<feature type="region of interest" description="Disordered" evidence="2">
    <location>
        <begin position="41"/>
        <end position="61"/>
    </location>
</feature>
<proteinExistence type="predicted"/>
<dbReference type="EMBL" id="KV744979">
    <property type="protein sequence ID" value="OCK79982.1"/>
    <property type="molecule type" value="Genomic_DNA"/>
</dbReference>
<organism evidence="3 4">
    <name type="scientific">Lepidopterella palustris CBS 459.81</name>
    <dbReference type="NCBI Taxonomy" id="1314670"/>
    <lineage>
        <taxon>Eukaryota</taxon>
        <taxon>Fungi</taxon>
        <taxon>Dikarya</taxon>
        <taxon>Ascomycota</taxon>
        <taxon>Pezizomycotina</taxon>
        <taxon>Dothideomycetes</taxon>
        <taxon>Pleosporomycetidae</taxon>
        <taxon>Mytilinidiales</taxon>
        <taxon>Argynnaceae</taxon>
        <taxon>Lepidopterella</taxon>
    </lineage>
</organism>
<dbReference type="AlphaFoldDB" id="A0A8E2JF15"/>
<feature type="coiled-coil region" evidence="1">
    <location>
        <begin position="311"/>
        <end position="341"/>
    </location>
</feature>
<feature type="compositionally biased region" description="Polar residues" evidence="2">
    <location>
        <begin position="229"/>
        <end position="248"/>
    </location>
</feature>
<reference evidence="3 4" key="1">
    <citation type="journal article" date="2016" name="Nat. Commun.">
        <title>Ectomycorrhizal ecology is imprinted in the genome of the dominant symbiotic fungus Cenococcum geophilum.</title>
        <authorList>
            <consortium name="DOE Joint Genome Institute"/>
            <person name="Peter M."/>
            <person name="Kohler A."/>
            <person name="Ohm R.A."/>
            <person name="Kuo A."/>
            <person name="Krutzmann J."/>
            <person name="Morin E."/>
            <person name="Arend M."/>
            <person name="Barry K.W."/>
            <person name="Binder M."/>
            <person name="Choi C."/>
            <person name="Clum A."/>
            <person name="Copeland A."/>
            <person name="Grisel N."/>
            <person name="Haridas S."/>
            <person name="Kipfer T."/>
            <person name="LaButti K."/>
            <person name="Lindquist E."/>
            <person name="Lipzen A."/>
            <person name="Maire R."/>
            <person name="Meier B."/>
            <person name="Mihaltcheva S."/>
            <person name="Molinier V."/>
            <person name="Murat C."/>
            <person name="Poggeler S."/>
            <person name="Quandt C.A."/>
            <person name="Sperisen C."/>
            <person name="Tritt A."/>
            <person name="Tisserant E."/>
            <person name="Crous P.W."/>
            <person name="Henrissat B."/>
            <person name="Nehls U."/>
            <person name="Egli S."/>
            <person name="Spatafora J.W."/>
            <person name="Grigoriev I.V."/>
            <person name="Martin F.M."/>
        </authorList>
    </citation>
    <scope>NUCLEOTIDE SEQUENCE [LARGE SCALE GENOMIC DNA]</scope>
    <source>
        <strain evidence="3 4">CBS 459.81</strain>
    </source>
</reference>
<evidence type="ECO:0000256" key="2">
    <source>
        <dbReference type="SAM" id="MobiDB-lite"/>
    </source>
</evidence>
<feature type="compositionally biased region" description="Polar residues" evidence="2">
    <location>
        <begin position="41"/>
        <end position="52"/>
    </location>
</feature>